<dbReference type="Gene3D" id="3.30.565.10">
    <property type="entry name" value="Histidine kinase-like ATPase, C-terminal domain"/>
    <property type="match status" value="1"/>
</dbReference>
<dbReference type="EMBL" id="UINC01145709">
    <property type="protein sequence ID" value="SVD36005.1"/>
    <property type="molecule type" value="Genomic_DNA"/>
</dbReference>
<protein>
    <recommendedName>
        <fullName evidence="2">Histidine kinase/HSP90-like ATPase domain-containing protein</fullName>
    </recommendedName>
</protein>
<proteinExistence type="predicted"/>
<dbReference type="AlphaFoldDB" id="A0A382UQB5"/>
<feature type="non-terminal residue" evidence="1">
    <location>
        <position position="243"/>
    </location>
</feature>
<evidence type="ECO:0008006" key="2">
    <source>
        <dbReference type="Google" id="ProtNLM"/>
    </source>
</evidence>
<reference evidence="1" key="1">
    <citation type="submission" date="2018-05" db="EMBL/GenBank/DDBJ databases">
        <authorList>
            <person name="Lanie J.A."/>
            <person name="Ng W.-L."/>
            <person name="Kazmierczak K.M."/>
            <person name="Andrzejewski T.M."/>
            <person name="Davidsen T.M."/>
            <person name="Wayne K.J."/>
            <person name="Tettelin H."/>
            <person name="Glass J.I."/>
            <person name="Rusch D."/>
            <person name="Podicherti R."/>
            <person name="Tsui H.-C.T."/>
            <person name="Winkler M.E."/>
        </authorList>
    </citation>
    <scope>NUCLEOTIDE SEQUENCE</scope>
</reference>
<dbReference type="InterPro" id="IPR036890">
    <property type="entry name" value="HATPase_C_sf"/>
</dbReference>
<sequence length="243" mass="27320">MIAQPTNRNLASSGIENTVSFGIKEDGFAHIFNVLRNQLYSDKYKAVLREYAVNGVDAHIEAGCPDRPVEVTLPTALSPNLKIRDFGCALTQQEVNEIYAFYGESTKRNTNSQTGMLGIGSKSAFAYGDNFVINSFVDGKKHTYNAFIDPSQVGQIAKMGEEDSDEENGVEIVIPTKEEDVTTFAETASEIFQHFKVRPIIKGQPVEFDDRTVLYEGEGWKWRKQRHHHNNYYSRRNEGDAIA</sequence>
<gene>
    <name evidence="1" type="ORF">METZ01_LOCUS388859</name>
</gene>
<accession>A0A382UQB5</accession>
<dbReference type="SUPFAM" id="SSF55874">
    <property type="entry name" value="ATPase domain of HSP90 chaperone/DNA topoisomerase II/histidine kinase"/>
    <property type="match status" value="1"/>
</dbReference>
<evidence type="ECO:0000313" key="1">
    <source>
        <dbReference type="EMBL" id="SVD36005.1"/>
    </source>
</evidence>
<organism evidence="1">
    <name type="scientific">marine metagenome</name>
    <dbReference type="NCBI Taxonomy" id="408172"/>
    <lineage>
        <taxon>unclassified sequences</taxon>
        <taxon>metagenomes</taxon>
        <taxon>ecological metagenomes</taxon>
    </lineage>
</organism>
<name>A0A382UQB5_9ZZZZ</name>